<dbReference type="GO" id="GO:0003904">
    <property type="term" value="F:deoxyribodipyrimidine photo-lyase activity"/>
    <property type="evidence" value="ECO:0007669"/>
    <property type="project" value="TreeGrafter"/>
</dbReference>
<dbReference type="GO" id="GO:0003677">
    <property type="term" value="F:DNA binding"/>
    <property type="evidence" value="ECO:0007669"/>
    <property type="project" value="TreeGrafter"/>
</dbReference>
<dbReference type="GO" id="GO:0006950">
    <property type="term" value="P:response to stress"/>
    <property type="evidence" value="ECO:0007669"/>
    <property type="project" value="UniProtKB-ARBA"/>
</dbReference>
<dbReference type="InterPro" id="IPR002081">
    <property type="entry name" value="Cryptochrome/DNA_photolyase_1"/>
</dbReference>
<dbReference type="GO" id="GO:0009416">
    <property type="term" value="P:response to light stimulus"/>
    <property type="evidence" value="ECO:0007669"/>
    <property type="project" value="TreeGrafter"/>
</dbReference>
<evidence type="ECO:0000256" key="4">
    <source>
        <dbReference type="ARBA" id="ARBA00022991"/>
    </source>
</evidence>
<name>A0A401XNI4_9FLAO</name>
<comment type="cofactor">
    <cofactor evidence="1">
        <name>FAD</name>
        <dbReference type="ChEBI" id="CHEBI:57692"/>
    </cofactor>
</comment>
<dbReference type="InterPro" id="IPR005101">
    <property type="entry name" value="Cryptochr/Photolyase_FAD-bd"/>
</dbReference>
<comment type="similarity">
    <text evidence="5">Belongs to the DNA photolyase family.</text>
</comment>
<evidence type="ECO:0000259" key="6">
    <source>
        <dbReference type="Pfam" id="PF03441"/>
    </source>
</evidence>
<evidence type="ECO:0000256" key="3">
    <source>
        <dbReference type="ARBA" id="ARBA00022827"/>
    </source>
</evidence>
<keyword evidence="2 5" id="KW-0285">Flavoprotein</keyword>
<comment type="caution">
    <text evidence="7">The sequence shown here is derived from an EMBL/GenBank/DDBJ whole genome shotgun (WGS) entry which is preliminary data.</text>
</comment>
<dbReference type="PANTHER" id="PTHR11455:SF9">
    <property type="entry name" value="CRYPTOCHROME CIRCADIAN CLOCK 5 ISOFORM X1"/>
    <property type="match status" value="1"/>
</dbReference>
<dbReference type="GO" id="GO:0006139">
    <property type="term" value="P:nucleobase-containing compound metabolic process"/>
    <property type="evidence" value="ECO:0007669"/>
    <property type="project" value="UniProtKB-ARBA"/>
</dbReference>
<evidence type="ECO:0000256" key="1">
    <source>
        <dbReference type="ARBA" id="ARBA00001974"/>
    </source>
</evidence>
<evidence type="ECO:0000313" key="7">
    <source>
        <dbReference type="EMBL" id="GCD78577.1"/>
    </source>
</evidence>
<keyword evidence="4 5" id="KW-0157">Chromophore</keyword>
<dbReference type="SUPFAM" id="SSF48173">
    <property type="entry name" value="Cryptochrome/photolyase FAD-binding domain"/>
    <property type="match status" value="1"/>
</dbReference>
<protein>
    <recommendedName>
        <fullName evidence="6">Cryptochrome/DNA photolyase FAD-binding domain-containing protein</fullName>
    </recommendedName>
</protein>
<evidence type="ECO:0000256" key="2">
    <source>
        <dbReference type="ARBA" id="ARBA00022630"/>
    </source>
</evidence>
<dbReference type="InterPro" id="IPR036134">
    <property type="entry name" value="Crypto/Photolyase_FAD-like_sf"/>
</dbReference>
<accession>A0A401XNI4</accession>
<dbReference type="PANTHER" id="PTHR11455">
    <property type="entry name" value="CRYPTOCHROME"/>
    <property type="match status" value="1"/>
</dbReference>
<evidence type="ECO:0000313" key="8">
    <source>
        <dbReference type="Proteomes" id="UP000286715"/>
    </source>
</evidence>
<organism evidence="7 8">
    <name type="scientific">Thermaurantimonas aggregans</name>
    <dbReference type="NCBI Taxonomy" id="2173829"/>
    <lineage>
        <taxon>Bacteria</taxon>
        <taxon>Pseudomonadati</taxon>
        <taxon>Bacteroidota</taxon>
        <taxon>Flavobacteriia</taxon>
        <taxon>Flavobacteriales</taxon>
        <taxon>Schleiferiaceae</taxon>
        <taxon>Thermaurantimonas</taxon>
    </lineage>
</organism>
<dbReference type="PROSITE" id="PS00394">
    <property type="entry name" value="DNA_PHOTOLYASES_1_1"/>
    <property type="match status" value="1"/>
</dbReference>
<reference evidence="7 8" key="1">
    <citation type="submission" date="2018-11" db="EMBL/GenBank/DDBJ databases">
        <title>Schleiferia aggregans sp. nov., a moderately thermophilic heterotrophic bacterium isolated from microbial mats at a terrestrial hot spring.</title>
        <authorList>
            <person name="Iino T."/>
            <person name="Ohkuma M."/>
            <person name="Haruta S."/>
        </authorList>
    </citation>
    <scope>NUCLEOTIDE SEQUENCE [LARGE SCALE GENOMIC DNA]</scope>
    <source>
        <strain evidence="7 8">LA</strain>
    </source>
</reference>
<dbReference type="InterPro" id="IPR018394">
    <property type="entry name" value="DNA_photolyase_1_CS_C"/>
</dbReference>
<dbReference type="Proteomes" id="UP000286715">
    <property type="component" value="Unassembled WGS sequence"/>
</dbReference>
<proteinExistence type="inferred from homology"/>
<keyword evidence="3 5" id="KW-0274">FAD</keyword>
<dbReference type="EMBL" id="BHZE01000027">
    <property type="protein sequence ID" value="GCD78577.1"/>
    <property type="molecule type" value="Genomic_DNA"/>
</dbReference>
<sequence length="215" mass="25416">MEFEHVNRGYQAMPYEFNPALVKAWEEGLTGFPLVDACMRSVRSTGYLNFRMRAILVSFLTHYLFHDWRSGVHHLAKQFLDFEPGIHYPQFQMQAGVTGINTIRIYNPVKQSLEHDPQAHFIKLWVPELSRLPAPLVHEPWKTIPMDELMYNFRYGIDYPRPIVDLSIAYKRAQKILYEAQKWPKVIEENQRILARHTTSSRNIDKRTDEILEED</sequence>
<dbReference type="Pfam" id="PF03441">
    <property type="entry name" value="FAD_binding_7"/>
    <property type="match status" value="1"/>
</dbReference>
<dbReference type="GO" id="GO:0071949">
    <property type="term" value="F:FAD binding"/>
    <property type="evidence" value="ECO:0007669"/>
    <property type="project" value="TreeGrafter"/>
</dbReference>
<dbReference type="PRINTS" id="PR00147">
    <property type="entry name" value="DNAPHOTLYASE"/>
</dbReference>
<keyword evidence="8" id="KW-1185">Reference proteome</keyword>
<dbReference type="AlphaFoldDB" id="A0A401XNI4"/>
<dbReference type="Gene3D" id="1.10.579.10">
    <property type="entry name" value="DNA Cyclobutane Dipyrimidine Photolyase, subunit A, domain 3"/>
    <property type="match status" value="1"/>
</dbReference>
<gene>
    <name evidence="7" type="ORF">JCM31826_20590</name>
</gene>
<feature type="domain" description="Cryptochrome/DNA photolyase FAD-binding" evidence="6">
    <location>
        <begin position="3"/>
        <end position="175"/>
    </location>
</feature>
<evidence type="ECO:0000256" key="5">
    <source>
        <dbReference type="RuleBase" id="RU004182"/>
    </source>
</evidence>